<dbReference type="InParanoid" id="A0A409Y0C3"/>
<dbReference type="Gene3D" id="2.60.120.260">
    <property type="entry name" value="Galactose-binding domain-like"/>
    <property type="match status" value="2"/>
</dbReference>
<dbReference type="OrthoDB" id="10036721at2759"/>
<keyword evidence="3" id="KW-1185">Reference proteome</keyword>
<dbReference type="InterPro" id="IPR032675">
    <property type="entry name" value="LRR_dom_sf"/>
</dbReference>
<proteinExistence type="predicted"/>
<dbReference type="SUPFAM" id="SSF49785">
    <property type="entry name" value="Galactose-binding domain-like"/>
    <property type="match status" value="1"/>
</dbReference>
<evidence type="ECO:0000313" key="3">
    <source>
        <dbReference type="Proteomes" id="UP000284706"/>
    </source>
</evidence>
<keyword evidence="1" id="KW-0732">Signal</keyword>
<organism evidence="2 3">
    <name type="scientific">Gymnopilus dilepis</name>
    <dbReference type="NCBI Taxonomy" id="231916"/>
    <lineage>
        <taxon>Eukaryota</taxon>
        <taxon>Fungi</taxon>
        <taxon>Dikarya</taxon>
        <taxon>Basidiomycota</taxon>
        <taxon>Agaricomycotina</taxon>
        <taxon>Agaricomycetes</taxon>
        <taxon>Agaricomycetidae</taxon>
        <taxon>Agaricales</taxon>
        <taxon>Agaricineae</taxon>
        <taxon>Hymenogastraceae</taxon>
        <taxon>Gymnopilus</taxon>
    </lineage>
</organism>
<feature type="chain" id="PRO_5019064090" evidence="1">
    <location>
        <begin position="16"/>
        <end position="881"/>
    </location>
</feature>
<sequence>LSTLALALYASSAIAIDFTNSKWIWTDEVDSAGGAPVGSRAFRRDFFTPNGKSAISANILIVADNAYTLYANGNKIGSSEAFDTRSTNKHAEAYCIRLEPDCNVFAVNATNLPGTNPKSTLPDPAGLLVTIEIRYSDGFTETLVTDGSWHAFTSVPAGFEQPDFDDSAWPAATVEANYGADPWQTVPLPASASTTQLQITDANWIWTNEVVSGQAPIGARAFRKDVSLPDGQFATSATILIAVDDHFTLYVQGRVVGSGSFSYTEVQRFVVDIMPPASEVSIAIYATNVGGPAGVIAAVELNMEDCECGSKTSFITDSSWTYSTTVPADFILPSFDDSAWHNAVVEGKYGVSPWGAIPVNSTTSAASAPLADVVVIQLTDPDILTDNATLERKPSRLHSKKVKAALPSKFGLFLRLRNSIVGSPGTWLELSLQWKRGHYRTAFEREIVASFLELLRPHMKRLRSLQMEVYLNTTLPDLRIIPRNASALQALHMRSIVGDATRPAMDLDNGKSGESFDGGEANSLERHRLRLQMMTIGGQTFRRALKNPPSWFKYQPQLRRLEIEEIRDDHDATEIHQQNRINEIASSKEAKILALPEALSPSYTYTFATLRLIHTGLSHTLTSLTLSRLMFKLDTESYPDFSLQFEHLQALSLRDLSAELISEICRVSSMPSLFILQLQKCFGVSPDIFLDIETEVDVLTLEDYGIDESNHNMSEDDKIARQQSDLVRLVSGWYGVILQASGQGSFDPVIEELSVNNSDAPEDFICNDFSVLELANCSPPSFRSMKRMIERRNVSINYDDSSWRSHFYEGPAVLKCCFRNCEPRWSAVEMEWLGERLSTGLIQQGRLYSLDAGPTTCIFYSIRSLASSSFLSFPVQFSSPP</sequence>
<dbReference type="STRING" id="231916.A0A409Y0C3"/>
<reference evidence="2 3" key="1">
    <citation type="journal article" date="2018" name="Evol. Lett.">
        <title>Horizontal gene cluster transfer increased hallucinogenic mushroom diversity.</title>
        <authorList>
            <person name="Reynolds H.T."/>
            <person name="Vijayakumar V."/>
            <person name="Gluck-Thaler E."/>
            <person name="Korotkin H.B."/>
            <person name="Matheny P.B."/>
            <person name="Slot J.C."/>
        </authorList>
    </citation>
    <scope>NUCLEOTIDE SEQUENCE [LARGE SCALE GENOMIC DNA]</scope>
    <source>
        <strain evidence="2 3">SRW20</strain>
    </source>
</reference>
<dbReference type="Gene3D" id="3.80.10.10">
    <property type="entry name" value="Ribonuclease Inhibitor"/>
    <property type="match status" value="1"/>
</dbReference>
<dbReference type="Proteomes" id="UP000284706">
    <property type="component" value="Unassembled WGS sequence"/>
</dbReference>
<feature type="non-terminal residue" evidence="2">
    <location>
        <position position="1"/>
    </location>
</feature>
<dbReference type="EMBL" id="NHYE01001375">
    <property type="protein sequence ID" value="PPQ96403.1"/>
    <property type="molecule type" value="Genomic_DNA"/>
</dbReference>
<dbReference type="InterPro" id="IPR008979">
    <property type="entry name" value="Galactose-bd-like_sf"/>
</dbReference>
<name>A0A409Y0C3_9AGAR</name>
<evidence type="ECO:0000256" key="1">
    <source>
        <dbReference type="SAM" id="SignalP"/>
    </source>
</evidence>
<feature type="signal peptide" evidence="1">
    <location>
        <begin position="1"/>
        <end position="15"/>
    </location>
</feature>
<gene>
    <name evidence="2" type="ORF">CVT26_005005</name>
</gene>
<accession>A0A409Y0C3</accession>
<dbReference type="AlphaFoldDB" id="A0A409Y0C3"/>
<comment type="caution">
    <text evidence="2">The sequence shown here is derived from an EMBL/GenBank/DDBJ whole genome shotgun (WGS) entry which is preliminary data.</text>
</comment>
<evidence type="ECO:0000313" key="2">
    <source>
        <dbReference type="EMBL" id="PPQ96403.1"/>
    </source>
</evidence>
<protein>
    <submittedName>
        <fullName evidence="2">Uncharacterized protein</fullName>
    </submittedName>
</protein>